<comment type="similarity">
    <text evidence="3 21">Belongs to the bacterial diacylglycerol kinase family.</text>
</comment>
<keyword evidence="15" id="KW-0460">Magnesium</keyword>
<dbReference type="RefSeq" id="WP_307373015.1">
    <property type="nucleotide sequence ID" value="NZ_JAUSUW010000006.1"/>
</dbReference>
<evidence type="ECO:0000256" key="6">
    <source>
        <dbReference type="ARBA" id="ARBA00022475"/>
    </source>
</evidence>
<evidence type="ECO:0000256" key="18">
    <source>
        <dbReference type="ARBA" id="ARBA00023136"/>
    </source>
</evidence>
<organism evidence="22 23">
    <name type="scientific">Peteryoungia aggregata LMG 23059</name>
    <dbReference type="NCBI Taxonomy" id="1368425"/>
    <lineage>
        <taxon>Bacteria</taxon>
        <taxon>Pseudomonadati</taxon>
        <taxon>Pseudomonadota</taxon>
        <taxon>Alphaproteobacteria</taxon>
        <taxon>Hyphomicrobiales</taxon>
        <taxon>Rhizobiaceae</taxon>
        <taxon>Peteryoungia</taxon>
    </lineage>
</organism>
<evidence type="ECO:0000256" key="14">
    <source>
        <dbReference type="ARBA" id="ARBA00022840"/>
    </source>
</evidence>
<evidence type="ECO:0000256" key="2">
    <source>
        <dbReference type="ARBA" id="ARBA00004429"/>
    </source>
</evidence>
<reference evidence="22 23" key="1">
    <citation type="submission" date="2023-07" db="EMBL/GenBank/DDBJ databases">
        <title>Genomic Encyclopedia of Type Strains, Phase IV (KMG-IV): sequencing the most valuable type-strain genomes for metagenomic binning, comparative biology and taxonomic classification.</title>
        <authorList>
            <person name="Goeker M."/>
        </authorList>
    </citation>
    <scope>NUCLEOTIDE SEQUENCE [LARGE SCALE GENOMIC DNA]</scope>
    <source>
        <strain evidence="22 23">DSM 1111</strain>
    </source>
</reference>
<gene>
    <name evidence="22" type="ORF">J2045_002438</name>
</gene>
<evidence type="ECO:0000256" key="16">
    <source>
        <dbReference type="ARBA" id="ARBA00022989"/>
    </source>
</evidence>
<keyword evidence="17 21" id="KW-0443">Lipid metabolism</keyword>
<evidence type="ECO:0000256" key="11">
    <source>
        <dbReference type="ARBA" id="ARBA00022723"/>
    </source>
</evidence>
<dbReference type="GO" id="GO:0004143">
    <property type="term" value="F:ATP-dependent diacylglycerol kinase activity"/>
    <property type="evidence" value="ECO:0007669"/>
    <property type="project" value="UniProtKB-EC"/>
</dbReference>
<evidence type="ECO:0000256" key="5">
    <source>
        <dbReference type="ARBA" id="ARBA00017575"/>
    </source>
</evidence>
<keyword evidence="19" id="KW-0594">Phospholipid biosynthesis</keyword>
<keyword evidence="23" id="KW-1185">Reference proteome</keyword>
<evidence type="ECO:0000256" key="15">
    <source>
        <dbReference type="ARBA" id="ARBA00022842"/>
    </source>
</evidence>
<dbReference type="CDD" id="cd14264">
    <property type="entry name" value="DAGK_IM"/>
    <property type="match status" value="1"/>
</dbReference>
<name>A0ABU0G9U2_9HYPH</name>
<protein>
    <recommendedName>
        <fullName evidence="5 21">Diacylglycerol kinase</fullName>
        <ecNumber evidence="4 21">2.7.1.107</ecNumber>
    </recommendedName>
</protein>
<keyword evidence="16 21" id="KW-1133">Transmembrane helix</keyword>
<evidence type="ECO:0000313" key="23">
    <source>
        <dbReference type="Proteomes" id="UP001238496"/>
    </source>
</evidence>
<evidence type="ECO:0000256" key="4">
    <source>
        <dbReference type="ARBA" id="ARBA00012133"/>
    </source>
</evidence>
<dbReference type="PROSITE" id="PS01069">
    <property type="entry name" value="DAGK_PROKAR"/>
    <property type="match status" value="1"/>
</dbReference>
<dbReference type="InterPro" id="IPR036945">
    <property type="entry name" value="DAGK_sf"/>
</dbReference>
<dbReference type="PANTHER" id="PTHR34299">
    <property type="entry name" value="DIACYLGLYCEROL KINASE"/>
    <property type="match status" value="1"/>
</dbReference>
<evidence type="ECO:0000256" key="9">
    <source>
        <dbReference type="ARBA" id="ARBA00022679"/>
    </source>
</evidence>
<keyword evidence="9 21" id="KW-0808">Transferase</keyword>
<proteinExistence type="inferred from homology"/>
<keyword evidence="10 21" id="KW-0812">Transmembrane</keyword>
<dbReference type="EC" id="2.7.1.107" evidence="4 21"/>
<dbReference type="InterPro" id="IPR000829">
    <property type="entry name" value="DAGK"/>
</dbReference>
<keyword evidence="13 21" id="KW-0418">Kinase</keyword>
<dbReference type="Pfam" id="PF01219">
    <property type="entry name" value="DAGK_prokar"/>
    <property type="match status" value="1"/>
</dbReference>
<evidence type="ECO:0000256" key="1">
    <source>
        <dbReference type="ARBA" id="ARBA00001946"/>
    </source>
</evidence>
<evidence type="ECO:0000256" key="12">
    <source>
        <dbReference type="ARBA" id="ARBA00022741"/>
    </source>
</evidence>
<accession>A0ABU0G9U2</accession>
<keyword evidence="18 21" id="KW-0472">Membrane</keyword>
<evidence type="ECO:0000256" key="3">
    <source>
        <dbReference type="ARBA" id="ARBA00005967"/>
    </source>
</evidence>
<comment type="caution">
    <text evidence="22">The sequence shown here is derived from an EMBL/GenBank/DDBJ whole genome shotgun (WGS) entry which is preliminary data.</text>
</comment>
<evidence type="ECO:0000256" key="8">
    <source>
        <dbReference type="ARBA" id="ARBA00022519"/>
    </source>
</evidence>
<keyword evidence="8 21" id="KW-0997">Cell inner membrane</keyword>
<comment type="catalytic activity">
    <reaction evidence="21">
        <text>a 1,2-diacyl-sn-glycerol + ATP = a 1,2-diacyl-sn-glycero-3-phosphate + ADP + H(+)</text>
        <dbReference type="Rhea" id="RHEA:10272"/>
        <dbReference type="ChEBI" id="CHEBI:15378"/>
        <dbReference type="ChEBI" id="CHEBI:17815"/>
        <dbReference type="ChEBI" id="CHEBI:30616"/>
        <dbReference type="ChEBI" id="CHEBI:58608"/>
        <dbReference type="ChEBI" id="CHEBI:456216"/>
        <dbReference type="EC" id="2.7.1.107"/>
    </reaction>
</comment>
<keyword evidence="7" id="KW-0444">Lipid biosynthesis</keyword>
<evidence type="ECO:0000256" key="21">
    <source>
        <dbReference type="RuleBase" id="RU363065"/>
    </source>
</evidence>
<evidence type="ECO:0000256" key="20">
    <source>
        <dbReference type="ARBA" id="ARBA00023264"/>
    </source>
</evidence>
<evidence type="ECO:0000313" key="22">
    <source>
        <dbReference type="EMBL" id="MDQ0421402.1"/>
    </source>
</evidence>
<keyword evidence="12 21" id="KW-0547">Nucleotide-binding</keyword>
<sequence>MTDRNHKATPAEKLASAAIQKKTGIAHLFAAGQYSAQGFRRLIQEAAFRHELLAFCAGLVIFALVGASLFEFMGFIVLMLLMFCVEALNTAIEELVDRISPEISTVGRNAKDLGSFAVFCLIIANGVFSAYVVISRVFFG</sequence>
<evidence type="ECO:0000256" key="10">
    <source>
        <dbReference type="ARBA" id="ARBA00022692"/>
    </source>
</evidence>
<evidence type="ECO:0000256" key="13">
    <source>
        <dbReference type="ARBA" id="ARBA00022777"/>
    </source>
</evidence>
<dbReference type="PANTHER" id="PTHR34299:SF1">
    <property type="entry name" value="DIACYLGLYCEROL KINASE"/>
    <property type="match status" value="1"/>
</dbReference>
<evidence type="ECO:0000256" key="17">
    <source>
        <dbReference type="ARBA" id="ARBA00023098"/>
    </source>
</evidence>
<keyword evidence="6" id="KW-1003">Cell membrane</keyword>
<dbReference type="EMBL" id="JAUSUW010000006">
    <property type="protein sequence ID" value="MDQ0421402.1"/>
    <property type="molecule type" value="Genomic_DNA"/>
</dbReference>
<feature type="transmembrane region" description="Helical" evidence="21">
    <location>
        <begin position="113"/>
        <end position="134"/>
    </location>
</feature>
<comment type="cofactor">
    <cofactor evidence="1">
        <name>Mg(2+)</name>
        <dbReference type="ChEBI" id="CHEBI:18420"/>
    </cofactor>
</comment>
<dbReference type="Gene3D" id="1.10.287.3610">
    <property type="match status" value="1"/>
</dbReference>
<comment type="caution">
    <text evidence="21">Lacks conserved residue(s) required for the propagation of feature annotation.</text>
</comment>
<keyword evidence="14 21" id="KW-0067">ATP-binding</keyword>
<comment type="function">
    <text evidence="21">Catalyzes the ATP-dependent phosphorylation of sn-l,2-diacylglycerol (DAG) to phosphatidic acid. Involved in the recycling of diacylglycerol produced as a by-product during membrane-derived oligosaccharide (MDO) biosynthesis.</text>
</comment>
<dbReference type="Proteomes" id="UP001238496">
    <property type="component" value="Unassembled WGS sequence"/>
</dbReference>
<evidence type="ECO:0000256" key="7">
    <source>
        <dbReference type="ARBA" id="ARBA00022516"/>
    </source>
</evidence>
<keyword evidence="20 21" id="KW-1208">Phospholipid metabolism</keyword>
<dbReference type="InterPro" id="IPR033718">
    <property type="entry name" value="DAGK_prok"/>
</dbReference>
<comment type="subcellular location">
    <subcellularLocation>
        <location evidence="2 21">Cell inner membrane</location>
        <topology evidence="2 21">Multi-pass membrane protein</topology>
    </subcellularLocation>
</comment>
<keyword evidence="11" id="KW-0479">Metal-binding</keyword>
<evidence type="ECO:0000256" key="19">
    <source>
        <dbReference type="ARBA" id="ARBA00023209"/>
    </source>
</evidence>